<protein>
    <submittedName>
        <fullName evidence="1">Uncharacterized protein</fullName>
    </submittedName>
</protein>
<gene>
    <name evidence="1" type="ORF">ARMSODRAFT_964210</name>
</gene>
<sequence>MKIRRFEYYHGKTAEIWRVCRFDSASIETSHWITRILIEQAKRQYGNEIFGVV</sequence>
<reference evidence="2" key="1">
    <citation type="journal article" date="2017" name="Nat. Ecol. Evol.">
        <title>Genome expansion and lineage-specific genetic innovations in the forest pathogenic fungi Armillaria.</title>
        <authorList>
            <person name="Sipos G."/>
            <person name="Prasanna A.N."/>
            <person name="Walter M.C."/>
            <person name="O'Connor E."/>
            <person name="Balint B."/>
            <person name="Krizsan K."/>
            <person name="Kiss B."/>
            <person name="Hess J."/>
            <person name="Varga T."/>
            <person name="Slot J."/>
            <person name="Riley R."/>
            <person name="Boka B."/>
            <person name="Rigling D."/>
            <person name="Barry K."/>
            <person name="Lee J."/>
            <person name="Mihaltcheva S."/>
            <person name="LaButti K."/>
            <person name="Lipzen A."/>
            <person name="Waldron R."/>
            <person name="Moloney N.M."/>
            <person name="Sperisen C."/>
            <person name="Kredics L."/>
            <person name="Vagvoelgyi C."/>
            <person name="Patrignani A."/>
            <person name="Fitzpatrick D."/>
            <person name="Nagy I."/>
            <person name="Doyle S."/>
            <person name="Anderson J.B."/>
            <person name="Grigoriev I.V."/>
            <person name="Gueldener U."/>
            <person name="Muensterkoetter M."/>
            <person name="Nagy L.G."/>
        </authorList>
    </citation>
    <scope>NUCLEOTIDE SEQUENCE [LARGE SCALE GENOMIC DNA]</scope>
    <source>
        <strain evidence="2">28-4</strain>
    </source>
</reference>
<name>A0A2H3BEV8_9AGAR</name>
<evidence type="ECO:0000313" key="1">
    <source>
        <dbReference type="EMBL" id="PBK62363.1"/>
    </source>
</evidence>
<evidence type="ECO:0000313" key="2">
    <source>
        <dbReference type="Proteomes" id="UP000218334"/>
    </source>
</evidence>
<keyword evidence="2" id="KW-1185">Reference proteome</keyword>
<dbReference type="EMBL" id="KZ293467">
    <property type="protein sequence ID" value="PBK62363.1"/>
    <property type="molecule type" value="Genomic_DNA"/>
</dbReference>
<accession>A0A2H3BEV8</accession>
<dbReference type="AlphaFoldDB" id="A0A2H3BEV8"/>
<proteinExistence type="predicted"/>
<organism evidence="1 2">
    <name type="scientific">Armillaria solidipes</name>
    <dbReference type="NCBI Taxonomy" id="1076256"/>
    <lineage>
        <taxon>Eukaryota</taxon>
        <taxon>Fungi</taxon>
        <taxon>Dikarya</taxon>
        <taxon>Basidiomycota</taxon>
        <taxon>Agaricomycotina</taxon>
        <taxon>Agaricomycetes</taxon>
        <taxon>Agaricomycetidae</taxon>
        <taxon>Agaricales</taxon>
        <taxon>Marasmiineae</taxon>
        <taxon>Physalacriaceae</taxon>
        <taxon>Armillaria</taxon>
    </lineage>
</organism>
<dbReference type="Proteomes" id="UP000218334">
    <property type="component" value="Unassembled WGS sequence"/>
</dbReference>